<sequence length="393" mass="40617">MGAGRQPVILKWAFALLLLLSSCSSPAPSIAWQEVTLPSAEAAVRDLAFCDNHWYAVGGLPTGPAAWTSNDGQTWTGVRLTPVSFYGKQSTIFTVACRGTDVIAVGAASGGAHGNPRTSTWRSRPDGSWLEYEPEFEQFGGQESVGVGAAAAGPAAGLTGWAIAGNWLGPDGSPGPALWRSTDGISFTRVLVAPASSARGTDVAFAAGRWIVVGEAYGATLSGASWTSVDGTRWTSVPVESPLALVTPDGDGALAVGAGGAWWYDGAGWQRRGGLAADARFLSLTAGDGLAVTTGGSTECRLWSTRDGGTTWRELTMPAPLPMTAETAASVAVGAGHVVLATDDGHRSHLWLTTAAPSSPLLRARSRPARAPLAPSIKGIWSWLDLFSTTVCP</sequence>
<dbReference type="SUPFAM" id="SSF110296">
    <property type="entry name" value="Oligoxyloglucan reducing end-specific cellobiohydrolase"/>
    <property type="match status" value="1"/>
</dbReference>
<dbReference type="EMBL" id="BLPG01000001">
    <property type="protein sequence ID" value="GFJ89349.1"/>
    <property type="molecule type" value="Genomic_DNA"/>
</dbReference>
<evidence type="ECO:0000313" key="3">
    <source>
        <dbReference type="Proteomes" id="UP000482960"/>
    </source>
</evidence>
<accession>A0A6V8L3X3</accession>
<evidence type="ECO:0008006" key="4">
    <source>
        <dbReference type="Google" id="ProtNLM"/>
    </source>
</evidence>
<proteinExistence type="predicted"/>
<evidence type="ECO:0000256" key="1">
    <source>
        <dbReference type="SAM" id="SignalP"/>
    </source>
</evidence>
<feature type="chain" id="PRO_5039480984" description="Photosynthesis system II assembly factor Ycf48/Hcf136-like domain-containing protein" evidence="1">
    <location>
        <begin position="28"/>
        <end position="393"/>
    </location>
</feature>
<dbReference type="Proteomes" id="UP000482960">
    <property type="component" value="Unassembled WGS sequence"/>
</dbReference>
<reference evidence="2 3" key="2">
    <citation type="submission" date="2020-03" db="EMBL/GenBank/DDBJ databases">
        <authorList>
            <person name="Ichikawa N."/>
            <person name="Kimura A."/>
            <person name="Kitahashi Y."/>
            <person name="Uohara A."/>
        </authorList>
    </citation>
    <scope>NUCLEOTIDE SEQUENCE [LARGE SCALE GENOMIC DNA]</scope>
    <source>
        <strain evidence="2 3">NBRC 108638</strain>
    </source>
</reference>
<dbReference type="PROSITE" id="PS51257">
    <property type="entry name" value="PROKAR_LIPOPROTEIN"/>
    <property type="match status" value="1"/>
</dbReference>
<comment type="caution">
    <text evidence="2">The sequence shown here is derived from an EMBL/GenBank/DDBJ whole genome shotgun (WGS) entry which is preliminary data.</text>
</comment>
<feature type="signal peptide" evidence="1">
    <location>
        <begin position="1"/>
        <end position="27"/>
    </location>
</feature>
<dbReference type="AlphaFoldDB" id="A0A6V8L3X3"/>
<organism evidence="2 3">
    <name type="scientific">Phytohabitans rumicis</name>
    <dbReference type="NCBI Taxonomy" id="1076125"/>
    <lineage>
        <taxon>Bacteria</taxon>
        <taxon>Bacillati</taxon>
        <taxon>Actinomycetota</taxon>
        <taxon>Actinomycetes</taxon>
        <taxon>Micromonosporales</taxon>
        <taxon>Micromonosporaceae</taxon>
    </lineage>
</organism>
<keyword evidence="1" id="KW-0732">Signal</keyword>
<evidence type="ECO:0000313" key="2">
    <source>
        <dbReference type="EMBL" id="GFJ89349.1"/>
    </source>
</evidence>
<name>A0A6V8L3X3_9ACTN</name>
<protein>
    <recommendedName>
        <fullName evidence="4">Photosynthesis system II assembly factor Ycf48/Hcf136-like domain-containing protein</fullName>
    </recommendedName>
</protein>
<gene>
    <name evidence="2" type="ORF">Prum_029910</name>
</gene>
<reference evidence="2 3" key="1">
    <citation type="submission" date="2020-03" db="EMBL/GenBank/DDBJ databases">
        <title>Whole genome shotgun sequence of Phytohabitans rumicis NBRC 108638.</title>
        <authorList>
            <person name="Komaki H."/>
            <person name="Tamura T."/>
        </authorList>
    </citation>
    <scope>NUCLEOTIDE SEQUENCE [LARGE SCALE GENOMIC DNA]</scope>
    <source>
        <strain evidence="2 3">NBRC 108638</strain>
    </source>
</reference>
<keyword evidence="3" id="KW-1185">Reference proteome</keyword>